<dbReference type="SUPFAM" id="SSF58104">
    <property type="entry name" value="Methyl-accepting chemotaxis protein (MCP) signaling domain"/>
    <property type="match status" value="1"/>
</dbReference>
<dbReference type="SMART" id="SM00304">
    <property type="entry name" value="HAMP"/>
    <property type="match status" value="1"/>
</dbReference>
<evidence type="ECO:0000256" key="3">
    <source>
        <dbReference type="ARBA" id="ARBA00023224"/>
    </source>
</evidence>
<dbReference type="Proteomes" id="UP000554286">
    <property type="component" value="Unassembled WGS sequence"/>
</dbReference>
<comment type="subcellular location">
    <subcellularLocation>
        <location evidence="1">Cell inner membrane</location>
        <topology evidence="1">Multi-pass membrane protein</topology>
    </subcellularLocation>
</comment>
<evidence type="ECO:0000259" key="9">
    <source>
        <dbReference type="PROSITE" id="PS50885"/>
    </source>
</evidence>
<keyword evidence="2" id="KW-1003">Cell membrane</keyword>
<feature type="transmembrane region" description="Helical" evidence="6">
    <location>
        <begin position="295"/>
        <end position="317"/>
    </location>
</feature>
<evidence type="ECO:0000313" key="12">
    <source>
        <dbReference type="Proteomes" id="UP000554286"/>
    </source>
</evidence>
<feature type="domain" description="Methyl-accepting transducer" evidence="7">
    <location>
        <begin position="411"/>
        <end position="640"/>
    </location>
</feature>
<dbReference type="RefSeq" id="WP_184043440.1">
    <property type="nucleotide sequence ID" value="NZ_JACIGK010000008.1"/>
</dbReference>
<dbReference type="GO" id="GO:0005886">
    <property type="term" value="C:plasma membrane"/>
    <property type="evidence" value="ECO:0007669"/>
    <property type="project" value="UniProtKB-SubCell"/>
</dbReference>
<dbReference type="CDD" id="cd06225">
    <property type="entry name" value="HAMP"/>
    <property type="match status" value="1"/>
</dbReference>
<accession>A0A7W6W9F3</accession>
<dbReference type="GO" id="GO:0007165">
    <property type="term" value="P:signal transduction"/>
    <property type="evidence" value="ECO:0007669"/>
    <property type="project" value="UniProtKB-KW"/>
</dbReference>
<organism evidence="11 12">
    <name type="scientific">Roseospira visakhapatnamensis</name>
    <dbReference type="NCBI Taxonomy" id="390880"/>
    <lineage>
        <taxon>Bacteria</taxon>
        <taxon>Pseudomonadati</taxon>
        <taxon>Pseudomonadota</taxon>
        <taxon>Alphaproteobacteria</taxon>
        <taxon>Rhodospirillales</taxon>
        <taxon>Rhodospirillaceae</taxon>
        <taxon>Roseospira</taxon>
    </lineage>
</organism>
<dbReference type="SMART" id="SM00283">
    <property type="entry name" value="MA"/>
    <property type="match status" value="1"/>
</dbReference>
<keyword evidence="6" id="KW-0472">Membrane</keyword>
<keyword evidence="2" id="KW-0997">Cell inner membrane</keyword>
<evidence type="ECO:0000256" key="4">
    <source>
        <dbReference type="ARBA" id="ARBA00029447"/>
    </source>
</evidence>
<dbReference type="InterPro" id="IPR000727">
    <property type="entry name" value="T_SNARE_dom"/>
</dbReference>
<keyword evidence="6" id="KW-1133">Transmembrane helix</keyword>
<feature type="domain" description="HBM" evidence="10">
    <location>
        <begin position="45"/>
        <end position="284"/>
    </location>
</feature>
<evidence type="ECO:0000259" key="7">
    <source>
        <dbReference type="PROSITE" id="PS50111"/>
    </source>
</evidence>
<evidence type="ECO:0000256" key="2">
    <source>
        <dbReference type="ARBA" id="ARBA00022519"/>
    </source>
</evidence>
<dbReference type="InterPro" id="IPR003660">
    <property type="entry name" value="HAMP_dom"/>
</dbReference>
<evidence type="ECO:0000259" key="10">
    <source>
        <dbReference type="PROSITE" id="PS51753"/>
    </source>
</evidence>
<keyword evidence="3 5" id="KW-0807">Transducer</keyword>
<evidence type="ECO:0000313" key="11">
    <source>
        <dbReference type="EMBL" id="MBB4265758.1"/>
    </source>
</evidence>
<protein>
    <submittedName>
        <fullName evidence="11">Methyl-accepting chemotaxis protein</fullName>
    </submittedName>
</protein>
<dbReference type="EMBL" id="JACIGK010000008">
    <property type="protein sequence ID" value="MBB4265758.1"/>
    <property type="molecule type" value="Genomic_DNA"/>
</dbReference>
<keyword evidence="12" id="KW-1185">Reference proteome</keyword>
<comment type="caution">
    <text evidence="11">The sequence shown here is derived from an EMBL/GenBank/DDBJ whole genome shotgun (WGS) entry which is preliminary data.</text>
</comment>
<evidence type="ECO:0000256" key="6">
    <source>
        <dbReference type="SAM" id="Phobius"/>
    </source>
</evidence>
<comment type="similarity">
    <text evidence="4">Belongs to the methyl-accepting chemotaxis (MCP) protein family.</text>
</comment>
<evidence type="ECO:0000259" key="8">
    <source>
        <dbReference type="PROSITE" id="PS50192"/>
    </source>
</evidence>
<dbReference type="PROSITE" id="PS51753">
    <property type="entry name" value="HBM"/>
    <property type="match status" value="1"/>
</dbReference>
<sequence length="667" mass="71290">MLKTIRIGRKLYGGFAIVLVLMLVLGTVAVFALSSIGGMFSEYRLLARSGNEIARVQANMLQTRMSVKDFIIRDDQASIDMVAERADKARTFIGATRALITDREALALLDTMSNEIDNYTDAFARVTALQSRRNELNQVFMDAGPAIEQALTEIMRSAFRDNDAEAAYLAGLVLRDLLLARLYAQKFLVDNDQAFSDRATQELDTFQADMETLLAALENTTRRQLANDALANQTRYRTAFEEVITVIGDRNTVITQTLDVIGPAFAQQIEDFKLEVKARQDELGPLAEASIARTITVTIALAVVALILGSAAAWMIASGITRPVHAMTTAMGRLAKKDYTAEIPARDHEDEIGDMAKAVQVFKDSMARADDLAAQQTEETQKRDERARRIEDLNGTFDRGVSGILESVMGATRQLQSTAESMTAIADRTNSQATTVATAAEAASVNVQTVASAAEELSASIGEIGRQVQQSNDIARTAADEAARTNEVVSGLADAAQKIGEVVSLITDIADQTNLLALNATIEAARAGDAGKGFAVVANEVKSLATQTAKATEEIGQQIGAVQTETQTAVSAIESIATIIGSINEVTSTIASAVEQQSAATQEIARNVQQASVGTNEVSQTIVGVTDAAREADTAADSVLHASNSLGEQSAALQSMVQRFLADVRAA</sequence>
<evidence type="ECO:0000256" key="1">
    <source>
        <dbReference type="ARBA" id="ARBA00004429"/>
    </source>
</evidence>
<dbReference type="PROSITE" id="PS50885">
    <property type="entry name" value="HAMP"/>
    <property type="match status" value="1"/>
</dbReference>
<keyword evidence="6" id="KW-0812">Transmembrane</keyword>
<dbReference type="Pfam" id="PF16591">
    <property type="entry name" value="HBM"/>
    <property type="match status" value="1"/>
</dbReference>
<feature type="domain" description="T-SNARE coiled-coil homology" evidence="8">
    <location>
        <begin position="563"/>
        <end position="625"/>
    </location>
</feature>
<dbReference type="Pfam" id="PF00015">
    <property type="entry name" value="MCPsignal"/>
    <property type="match status" value="1"/>
</dbReference>
<dbReference type="SMART" id="SM01358">
    <property type="entry name" value="HBM"/>
    <property type="match status" value="1"/>
</dbReference>
<proteinExistence type="inferred from homology"/>
<reference evidence="11 12" key="1">
    <citation type="submission" date="2020-08" db="EMBL/GenBank/DDBJ databases">
        <title>Genome sequencing of Purple Non-Sulfur Bacteria from various extreme environments.</title>
        <authorList>
            <person name="Mayer M."/>
        </authorList>
    </citation>
    <scope>NUCLEOTIDE SEQUENCE [LARGE SCALE GENOMIC DNA]</scope>
    <source>
        <strain evidence="11 12">JA131</strain>
    </source>
</reference>
<feature type="domain" description="HAMP" evidence="9">
    <location>
        <begin position="318"/>
        <end position="371"/>
    </location>
</feature>
<dbReference type="InterPro" id="IPR032255">
    <property type="entry name" value="HBM"/>
</dbReference>
<dbReference type="PANTHER" id="PTHR32089:SF112">
    <property type="entry name" value="LYSOZYME-LIKE PROTEIN-RELATED"/>
    <property type="match status" value="1"/>
</dbReference>
<dbReference type="AlphaFoldDB" id="A0A7W6W9F3"/>
<dbReference type="Pfam" id="PF00672">
    <property type="entry name" value="HAMP"/>
    <property type="match status" value="1"/>
</dbReference>
<gene>
    <name evidence="11" type="ORF">GGD89_001382</name>
</gene>
<dbReference type="Gene3D" id="1.10.287.950">
    <property type="entry name" value="Methyl-accepting chemotaxis protein"/>
    <property type="match status" value="1"/>
</dbReference>
<name>A0A7W6W9F3_9PROT</name>
<dbReference type="InterPro" id="IPR004089">
    <property type="entry name" value="MCPsignal_dom"/>
</dbReference>
<evidence type="ECO:0000256" key="5">
    <source>
        <dbReference type="PROSITE-ProRule" id="PRU00284"/>
    </source>
</evidence>
<feature type="transmembrane region" description="Helical" evidence="6">
    <location>
        <begin position="12"/>
        <end position="40"/>
    </location>
</feature>
<dbReference type="Gene3D" id="6.10.340.10">
    <property type="match status" value="1"/>
</dbReference>
<dbReference type="PANTHER" id="PTHR32089">
    <property type="entry name" value="METHYL-ACCEPTING CHEMOTAXIS PROTEIN MCPB"/>
    <property type="match status" value="1"/>
</dbReference>
<dbReference type="PROSITE" id="PS50192">
    <property type="entry name" value="T_SNARE"/>
    <property type="match status" value="1"/>
</dbReference>
<dbReference type="PROSITE" id="PS50111">
    <property type="entry name" value="CHEMOTAXIS_TRANSDUC_2"/>
    <property type="match status" value="1"/>
</dbReference>